<feature type="chain" id="PRO_5009182404" evidence="1">
    <location>
        <begin position="21"/>
        <end position="468"/>
    </location>
</feature>
<evidence type="ECO:0000256" key="1">
    <source>
        <dbReference type="SAM" id="SignalP"/>
    </source>
</evidence>
<dbReference type="AlphaFoldDB" id="A0A1E5NJA1"/>
<comment type="caution">
    <text evidence="2">The sequence shown here is derived from an EMBL/GenBank/DDBJ whole genome shotgun (WGS) entry which is preliminary data.</text>
</comment>
<sequence length="468" mass="55622">MKYRIFLLLFIIISCSNIFAQNANFLDTIMLDQIERVYPNDNVVSPSSYTISMNFDLNRYRLNEPITMEIKIYAKKGTISFTNSVNPFNNYSFTVYDNYNNPVVSSDNYTLWKYKNERTLDNSQDRIVTLNEGESFSYYIDLNNWFYFDKIGRYRIECSFNPMPEISDNFSMHADTAYFLLEAARVYQTQTNNAPVYITNNNNNIQQNQGVLYNYAPSSIISNTLFAMKNRDWTNYYNYMHMPSIISISQRYYETYRNNYSNAYLEDFTDTGIRQKARELSFENYLRTQFSDNISADMLRTNFGNNFLNNLEMAYKSSNIRELAIRFDILYRTSLPEDRKVLFEEFKKYLTSAYDRQVRNAFIAELQRDVIATKDAKLKEHYTAVLDMIRKEYDPAVTYTLLNYTIDKTTITQEYGLQKAEVETTLYHRYFNADTGDIYDPVVKRTFILRRMGDYWYIVNYYDTVVNN</sequence>
<protein>
    <submittedName>
        <fullName evidence="2">Uncharacterized protein</fullName>
    </submittedName>
</protein>
<name>A0A1E5NJA1_9SPIR</name>
<gene>
    <name evidence="2" type="ORF">BFL38_12060</name>
</gene>
<evidence type="ECO:0000313" key="3">
    <source>
        <dbReference type="Proteomes" id="UP000095247"/>
    </source>
</evidence>
<proteinExistence type="predicted"/>
<dbReference type="PROSITE" id="PS51257">
    <property type="entry name" value="PROKAR_LIPOPROTEIN"/>
    <property type="match status" value="1"/>
</dbReference>
<accession>A0A1E5NJA1</accession>
<evidence type="ECO:0000313" key="2">
    <source>
        <dbReference type="EMBL" id="OEJ16167.1"/>
    </source>
</evidence>
<dbReference type="RefSeq" id="WP_069725616.1">
    <property type="nucleotide sequence ID" value="NZ_MDCO01000001.1"/>
</dbReference>
<feature type="signal peptide" evidence="1">
    <location>
        <begin position="1"/>
        <end position="20"/>
    </location>
</feature>
<dbReference type="EMBL" id="MDCO01000001">
    <property type="protein sequence ID" value="OEJ16167.1"/>
    <property type="molecule type" value="Genomic_DNA"/>
</dbReference>
<organism evidence="2 3">
    <name type="scientific">Brachyspira hampsonii</name>
    <dbReference type="NCBI Taxonomy" id="1287055"/>
    <lineage>
        <taxon>Bacteria</taxon>
        <taxon>Pseudomonadati</taxon>
        <taxon>Spirochaetota</taxon>
        <taxon>Spirochaetia</taxon>
        <taxon>Brachyspirales</taxon>
        <taxon>Brachyspiraceae</taxon>
        <taxon>Brachyspira</taxon>
    </lineage>
</organism>
<keyword evidence="1" id="KW-0732">Signal</keyword>
<dbReference type="Proteomes" id="UP000095247">
    <property type="component" value="Unassembled WGS sequence"/>
</dbReference>
<reference evidence="2 3" key="1">
    <citation type="submission" date="2016-08" db="EMBL/GenBank/DDBJ databases">
        <title>Characterization and recognition of Brachyspira hampsonii sp. nov., a novel intestinal spirochete that is pathogenic to pigs.</title>
        <authorList>
            <person name="Mirajkar N."/>
            <person name="La T."/>
            <person name="Phillips N."/>
            <person name="Hampson D."/>
            <person name="Gebhart C."/>
        </authorList>
    </citation>
    <scope>NUCLEOTIDE SEQUENCE [LARGE SCALE GENOMIC DNA]</scope>
    <source>
        <strain evidence="2 3">P280/1</strain>
    </source>
</reference>